<dbReference type="EMBL" id="RWGY01000004">
    <property type="protein sequence ID" value="TVU45011.1"/>
    <property type="molecule type" value="Genomic_DNA"/>
</dbReference>
<dbReference type="InterPro" id="IPR016461">
    <property type="entry name" value="COMT-like"/>
</dbReference>
<organism evidence="6 7">
    <name type="scientific">Eragrostis curvula</name>
    <name type="common">weeping love grass</name>
    <dbReference type="NCBI Taxonomy" id="38414"/>
    <lineage>
        <taxon>Eukaryota</taxon>
        <taxon>Viridiplantae</taxon>
        <taxon>Streptophyta</taxon>
        <taxon>Embryophyta</taxon>
        <taxon>Tracheophyta</taxon>
        <taxon>Spermatophyta</taxon>
        <taxon>Magnoliopsida</taxon>
        <taxon>Liliopsida</taxon>
        <taxon>Poales</taxon>
        <taxon>Poaceae</taxon>
        <taxon>PACMAD clade</taxon>
        <taxon>Chloridoideae</taxon>
        <taxon>Eragrostideae</taxon>
        <taxon>Eragrostidinae</taxon>
        <taxon>Eragrostis</taxon>
    </lineage>
</organism>
<evidence type="ECO:0000259" key="4">
    <source>
        <dbReference type="Pfam" id="PF00891"/>
    </source>
</evidence>
<dbReference type="PANTHER" id="PTHR11746">
    <property type="entry name" value="O-METHYLTRANSFERASE"/>
    <property type="match status" value="1"/>
</dbReference>
<dbReference type="Pfam" id="PF00891">
    <property type="entry name" value="Methyltransf_2"/>
    <property type="match status" value="1"/>
</dbReference>
<dbReference type="GO" id="GO:0032259">
    <property type="term" value="P:methylation"/>
    <property type="evidence" value="ECO:0007669"/>
    <property type="project" value="UniProtKB-KW"/>
</dbReference>
<dbReference type="InterPro" id="IPR001077">
    <property type="entry name" value="COMT_C"/>
</dbReference>
<evidence type="ECO:0000256" key="3">
    <source>
        <dbReference type="ARBA" id="ARBA00022691"/>
    </source>
</evidence>
<feature type="non-terminal residue" evidence="6">
    <location>
        <position position="441"/>
    </location>
</feature>
<dbReference type="InterPro" id="IPR036390">
    <property type="entry name" value="WH_DNA-bd_sf"/>
</dbReference>
<protein>
    <recommendedName>
        <fullName evidence="8">O-methyltransferase domain-containing protein</fullName>
    </recommendedName>
</protein>
<keyword evidence="7" id="KW-1185">Reference proteome</keyword>
<evidence type="ECO:0000256" key="1">
    <source>
        <dbReference type="ARBA" id="ARBA00022603"/>
    </source>
</evidence>
<dbReference type="SUPFAM" id="SSF53335">
    <property type="entry name" value="S-adenosyl-L-methionine-dependent methyltransferases"/>
    <property type="match status" value="1"/>
</dbReference>
<evidence type="ECO:0000256" key="2">
    <source>
        <dbReference type="ARBA" id="ARBA00022679"/>
    </source>
</evidence>
<keyword evidence="2" id="KW-0808">Transferase</keyword>
<evidence type="ECO:0000259" key="5">
    <source>
        <dbReference type="Pfam" id="PF08100"/>
    </source>
</evidence>
<feature type="domain" description="O-methyltransferase C-terminal" evidence="4">
    <location>
        <begin position="213"/>
        <end position="421"/>
    </location>
</feature>
<evidence type="ECO:0008006" key="8">
    <source>
        <dbReference type="Google" id="ProtNLM"/>
    </source>
</evidence>
<feature type="domain" description="O-methyltransferase dimerisation" evidence="5">
    <location>
        <begin position="100"/>
        <end position="185"/>
    </location>
</feature>
<feature type="non-terminal residue" evidence="6">
    <location>
        <position position="1"/>
    </location>
</feature>
<dbReference type="Pfam" id="PF08100">
    <property type="entry name" value="Dimerisation"/>
    <property type="match status" value="1"/>
</dbReference>
<keyword evidence="1" id="KW-0489">Methyltransferase</keyword>
<dbReference type="OrthoDB" id="2410195at2759"/>
<accession>A0A5J9WAH8</accession>
<dbReference type="FunFam" id="3.40.50.150:FF:000206">
    <property type="entry name" value="O-methyltransferase ZRP4"/>
    <property type="match status" value="1"/>
</dbReference>
<dbReference type="Proteomes" id="UP000324897">
    <property type="component" value="Chromosome 5"/>
</dbReference>
<proteinExistence type="predicted"/>
<dbReference type="PROSITE" id="PS51683">
    <property type="entry name" value="SAM_OMT_II"/>
    <property type="match status" value="1"/>
</dbReference>
<evidence type="ECO:0000313" key="7">
    <source>
        <dbReference type="Proteomes" id="UP000324897"/>
    </source>
</evidence>
<sequence>KKEREHRNSCEFVRWHFRCLLCFLVPHPHIIGPESAPKVTAVASSGFWFHTSEPASSPSSSYLHGRLRILQQESNMSRAPEDPNNEKLQGYALLHNYGLAHLKSSALKCAVGLGIPSAIDRCGGGATISDLVKETGLMPAKLPYLHRLMRLLAVSGIFDESTPLSPVGESEAVYKLTPASRILVHDNSSTSSCDMSALLLLFTRPETTVSTFFNLEAWFRDPGSQTPFEMAHGMSPWSLTKADASYNDAMNIACVADSKFTMDIVLKEGGIIFQGIKSLIDVGGGHGIAAAAIARVFPHITCSVLDLEQVISKAPDRGQVQFLVGDMFEFIPAADAVLLKAVLNSWDDDSCVKILRRCKEAIPARDAGGKVIIINMVLGHGALDKAAKEAQVLLDMYMMRGRGFEREEHQWKNVIKDAGFKDYKIKPLLGPVSVIEYLFTR</sequence>
<name>A0A5J9WAH8_9POAL</name>
<dbReference type="Gramene" id="TVU45011">
    <property type="protein sequence ID" value="TVU45011"/>
    <property type="gene ID" value="EJB05_04479"/>
</dbReference>
<dbReference type="AlphaFoldDB" id="A0A5J9WAH8"/>
<dbReference type="Gene3D" id="1.10.10.10">
    <property type="entry name" value="Winged helix-like DNA-binding domain superfamily/Winged helix DNA-binding domain"/>
    <property type="match status" value="1"/>
</dbReference>
<reference evidence="6 7" key="1">
    <citation type="journal article" date="2019" name="Sci. Rep.">
        <title>A high-quality genome of Eragrostis curvula grass provides insights into Poaceae evolution and supports new strategies to enhance forage quality.</title>
        <authorList>
            <person name="Carballo J."/>
            <person name="Santos B.A.C.M."/>
            <person name="Zappacosta D."/>
            <person name="Garbus I."/>
            <person name="Selva J.P."/>
            <person name="Gallo C.A."/>
            <person name="Diaz A."/>
            <person name="Albertini E."/>
            <person name="Caccamo M."/>
            <person name="Echenique V."/>
        </authorList>
    </citation>
    <scope>NUCLEOTIDE SEQUENCE [LARGE SCALE GENOMIC DNA]</scope>
    <source>
        <strain evidence="7">cv. Victoria</strain>
        <tissue evidence="6">Leaf</tissue>
    </source>
</reference>
<dbReference type="InterPro" id="IPR012967">
    <property type="entry name" value="COMT_dimerisation"/>
</dbReference>
<evidence type="ECO:0000313" key="6">
    <source>
        <dbReference type="EMBL" id="TVU45011.1"/>
    </source>
</evidence>
<keyword evidence="3" id="KW-0949">S-adenosyl-L-methionine</keyword>
<dbReference type="SUPFAM" id="SSF46785">
    <property type="entry name" value="Winged helix' DNA-binding domain"/>
    <property type="match status" value="1"/>
</dbReference>
<dbReference type="InterPro" id="IPR029063">
    <property type="entry name" value="SAM-dependent_MTases_sf"/>
</dbReference>
<dbReference type="InterPro" id="IPR036388">
    <property type="entry name" value="WH-like_DNA-bd_sf"/>
</dbReference>
<dbReference type="GO" id="GO:0008171">
    <property type="term" value="F:O-methyltransferase activity"/>
    <property type="evidence" value="ECO:0007669"/>
    <property type="project" value="InterPro"/>
</dbReference>
<dbReference type="Gene3D" id="3.40.50.150">
    <property type="entry name" value="Vaccinia Virus protein VP39"/>
    <property type="match status" value="1"/>
</dbReference>
<dbReference type="GO" id="GO:0046983">
    <property type="term" value="F:protein dimerization activity"/>
    <property type="evidence" value="ECO:0007669"/>
    <property type="project" value="InterPro"/>
</dbReference>
<comment type="caution">
    <text evidence="6">The sequence shown here is derived from an EMBL/GenBank/DDBJ whole genome shotgun (WGS) entry which is preliminary data.</text>
</comment>
<gene>
    <name evidence="6" type="ORF">EJB05_04479</name>
</gene>